<evidence type="ECO:0000259" key="7">
    <source>
        <dbReference type="PROSITE" id="PS51456"/>
    </source>
</evidence>
<dbReference type="InterPro" id="IPR027417">
    <property type="entry name" value="P-loop_NTPase"/>
</dbReference>
<dbReference type="SUPFAM" id="SSF52540">
    <property type="entry name" value="P-loop containing nucleoside triphosphate hydrolases"/>
    <property type="match status" value="1"/>
</dbReference>
<comment type="similarity">
    <text evidence="6">Belongs to the TRAFAC class myosin-kinesin ATPase superfamily. Myosin family.</text>
</comment>
<evidence type="ECO:0000256" key="4">
    <source>
        <dbReference type="ARBA" id="ARBA00023175"/>
    </source>
</evidence>
<dbReference type="GO" id="GO:0005737">
    <property type="term" value="C:cytoplasm"/>
    <property type="evidence" value="ECO:0007669"/>
    <property type="project" value="TreeGrafter"/>
</dbReference>
<gene>
    <name evidence="8" type="ORF">LSTR_LSTR000138</name>
</gene>
<evidence type="ECO:0000256" key="3">
    <source>
        <dbReference type="ARBA" id="ARBA00023123"/>
    </source>
</evidence>
<name>A0A482X6M3_LAOST</name>
<keyword evidence="5 6" id="KW-0009">Actin-binding</keyword>
<keyword evidence="2 6" id="KW-0067">ATP-binding</keyword>
<dbReference type="PANTHER" id="PTHR13140">
    <property type="entry name" value="MYOSIN"/>
    <property type="match status" value="1"/>
</dbReference>
<dbReference type="GO" id="GO:0007015">
    <property type="term" value="P:actin filament organization"/>
    <property type="evidence" value="ECO:0007669"/>
    <property type="project" value="TreeGrafter"/>
</dbReference>
<accession>A0A482X6M3</accession>
<dbReference type="STRING" id="195883.A0A482X6M3"/>
<dbReference type="GO" id="GO:0005524">
    <property type="term" value="F:ATP binding"/>
    <property type="evidence" value="ECO:0007669"/>
    <property type="project" value="UniProtKB-UniRule"/>
</dbReference>
<organism evidence="8 9">
    <name type="scientific">Laodelphax striatellus</name>
    <name type="common">Small brown planthopper</name>
    <name type="synonym">Delphax striatella</name>
    <dbReference type="NCBI Taxonomy" id="195883"/>
    <lineage>
        <taxon>Eukaryota</taxon>
        <taxon>Metazoa</taxon>
        <taxon>Ecdysozoa</taxon>
        <taxon>Arthropoda</taxon>
        <taxon>Hexapoda</taxon>
        <taxon>Insecta</taxon>
        <taxon>Pterygota</taxon>
        <taxon>Neoptera</taxon>
        <taxon>Paraneoptera</taxon>
        <taxon>Hemiptera</taxon>
        <taxon>Auchenorrhyncha</taxon>
        <taxon>Fulgoroidea</taxon>
        <taxon>Delphacidae</taxon>
        <taxon>Criomorphinae</taxon>
        <taxon>Laodelphax</taxon>
    </lineage>
</organism>
<dbReference type="Pfam" id="PF00063">
    <property type="entry name" value="Myosin_head"/>
    <property type="match status" value="1"/>
</dbReference>
<dbReference type="Gene3D" id="1.20.58.530">
    <property type="match status" value="1"/>
</dbReference>
<dbReference type="Gene3D" id="3.40.850.10">
    <property type="entry name" value="Kinesin motor domain"/>
    <property type="match status" value="1"/>
</dbReference>
<proteinExistence type="inferred from homology"/>
<evidence type="ECO:0000256" key="1">
    <source>
        <dbReference type="ARBA" id="ARBA00022741"/>
    </source>
</evidence>
<dbReference type="CDD" id="cd00124">
    <property type="entry name" value="MYSc"/>
    <property type="match status" value="1"/>
</dbReference>
<sequence length="939" mass="107417">MSSSSVSDFEIQEDFLQYLSARYLNNDYCTWADLVLISINPLRELPVTQKRNIALKKALKDESVIKTLDPHIYSVIHRALCCLSVNRKDQIVVFSGDSGSGKSHAAEEALNFIADVSTPLSEICHAQTLLSCFGNAATEYHGNSSRFGNLLLLDYSEFSKTILKAKIRTYLLEKTRVSSPSVRNFHVFYQVIAACKLTGQDGLYLNTERRFRILPGQITAEDENGFKKMFEAFAGLDFDWPTIKSIFEVIAGILHLGNIVFTTREDSSFHTEVNWEESCDDLQRACELLGLDSETLALILTNSLILFDKHESRTIQIPVSSTRDATTRRDALMKLLYLLLFNWIVSYINNKFDQGDSAVPTFKLGLLDIYGFEMFSRNSLEQLCINYANERLHDYFVQDILIQKKKILEEDGILSESVLINMKEDYCRNSIARINLLDAPNSVFSVLNEGSLLIHHCEGKEVCYKLENLPKNDLIQVDKYSEKFIIKHFAGNVTYNSNHMVEKNSDKVPNELSNILLNSSKEFVKTLVAEDSSHTLKHTVLGKFKRSLDLLMTELRTAEVHYVRCIKPNIQMKPGLIDKPFFEKQLRSSGIIEAVKLCGHCLPIRLNIERLYSHFGCLINRSFMNVDIDKLICFKKWADDLELNYQIGDNENIFLEENVLIELENKVRFLRNHSSRVIQNAWLRYRHKIHNSLSPCLSIVQRYYSLCQIDLGELEERNNNYMRLILNSGIRSFDCSEDINYMRTISTLSLTNQQPERQRILSSQKVGDENRESNLVVKSIADKSLSSCQDYLPALPALQSSEKSTIKCPSHENISNSSSDTIEIASDTHIIQKPRSDSTTRNILMESSLRITKKVKRNLKNKRVRATCSNQYNYKLLEKIETSEKKVGTEVFFVSNTGIVSRRALAKVPIWFHTKKTCIPYSHIVPFVLLPLGIEDAFD</sequence>
<evidence type="ECO:0000313" key="9">
    <source>
        <dbReference type="Proteomes" id="UP000291343"/>
    </source>
</evidence>
<keyword evidence="3 6" id="KW-0518">Myosin</keyword>
<evidence type="ECO:0000256" key="2">
    <source>
        <dbReference type="ARBA" id="ARBA00022840"/>
    </source>
</evidence>
<dbReference type="GO" id="GO:0016020">
    <property type="term" value="C:membrane"/>
    <property type="evidence" value="ECO:0007669"/>
    <property type="project" value="TreeGrafter"/>
</dbReference>
<dbReference type="SMR" id="A0A482X6M3"/>
<dbReference type="GO" id="GO:0051015">
    <property type="term" value="F:actin filament binding"/>
    <property type="evidence" value="ECO:0007669"/>
    <property type="project" value="TreeGrafter"/>
</dbReference>
<dbReference type="InterPro" id="IPR001609">
    <property type="entry name" value="Myosin_head_motor_dom-like"/>
</dbReference>
<feature type="binding site" evidence="6">
    <location>
        <begin position="96"/>
        <end position="103"/>
    </location>
    <ligand>
        <name>ATP</name>
        <dbReference type="ChEBI" id="CHEBI:30616"/>
    </ligand>
</feature>
<protein>
    <recommendedName>
        <fullName evidence="7">Myosin motor domain-containing protein</fullName>
    </recommendedName>
</protein>
<dbReference type="EMBL" id="QKKF02016774">
    <property type="protein sequence ID" value="RZF41424.1"/>
    <property type="molecule type" value="Genomic_DNA"/>
</dbReference>
<reference evidence="8 9" key="1">
    <citation type="journal article" date="2017" name="Gigascience">
        <title>Genome sequence of the small brown planthopper, Laodelphax striatellus.</title>
        <authorList>
            <person name="Zhu J."/>
            <person name="Jiang F."/>
            <person name="Wang X."/>
            <person name="Yang P."/>
            <person name="Bao Y."/>
            <person name="Zhao W."/>
            <person name="Wang W."/>
            <person name="Lu H."/>
            <person name="Wang Q."/>
            <person name="Cui N."/>
            <person name="Li J."/>
            <person name="Chen X."/>
            <person name="Luo L."/>
            <person name="Yu J."/>
            <person name="Kang L."/>
            <person name="Cui F."/>
        </authorList>
    </citation>
    <scope>NUCLEOTIDE SEQUENCE [LARGE SCALE GENOMIC DNA]</scope>
    <source>
        <strain evidence="8">Lst14</strain>
    </source>
</reference>
<feature type="domain" description="Myosin motor" evidence="7">
    <location>
        <begin position="1"/>
        <end position="668"/>
    </location>
</feature>
<dbReference type="Gene3D" id="1.10.10.820">
    <property type="match status" value="1"/>
</dbReference>
<evidence type="ECO:0000313" key="8">
    <source>
        <dbReference type="EMBL" id="RZF41424.1"/>
    </source>
</evidence>
<keyword evidence="4 6" id="KW-0505">Motor protein</keyword>
<dbReference type="PANTHER" id="PTHR13140:SF289">
    <property type="entry name" value="UNCONVENTIONAL MYOSIN-XIX"/>
    <property type="match status" value="1"/>
</dbReference>
<dbReference type="InterPro" id="IPR036961">
    <property type="entry name" value="Kinesin_motor_dom_sf"/>
</dbReference>
<comment type="caution">
    <text evidence="8">The sequence shown here is derived from an EMBL/GenBank/DDBJ whole genome shotgun (WGS) entry which is preliminary data.</text>
</comment>
<keyword evidence="1 6" id="KW-0547">Nucleotide-binding</keyword>
<dbReference type="OrthoDB" id="6108017at2759"/>
<dbReference type="Gene3D" id="1.20.120.720">
    <property type="entry name" value="Myosin VI head, motor domain, U50 subdomain"/>
    <property type="match status" value="1"/>
</dbReference>
<feature type="region of interest" description="Actin-binding" evidence="6">
    <location>
        <begin position="548"/>
        <end position="570"/>
    </location>
</feature>
<dbReference type="GO" id="GO:0016459">
    <property type="term" value="C:myosin complex"/>
    <property type="evidence" value="ECO:0007669"/>
    <property type="project" value="UniProtKB-KW"/>
</dbReference>
<dbReference type="PROSITE" id="PS51456">
    <property type="entry name" value="MYOSIN_MOTOR"/>
    <property type="match status" value="1"/>
</dbReference>
<dbReference type="AlphaFoldDB" id="A0A482X6M3"/>
<keyword evidence="9" id="KW-1185">Reference proteome</keyword>
<dbReference type="Proteomes" id="UP000291343">
    <property type="component" value="Unassembled WGS sequence"/>
</dbReference>
<dbReference type="GO" id="GO:0000146">
    <property type="term" value="F:microfilament motor activity"/>
    <property type="evidence" value="ECO:0007669"/>
    <property type="project" value="TreeGrafter"/>
</dbReference>
<evidence type="ECO:0000256" key="5">
    <source>
        <dbReference type="ARBA" id="ARBA00023203"/>
    </source>
</evidence>
<dbReference type="SMART" id="SM00242">
    <property type="entry name" value="MYSc"/>
    <property type="match status" value="1"/>
</dbReference>
<dbReference type="InParanoid" id="A0A482X6M3"/>
<evidence type="ECO:0000256" key="6">
    <source>
        <dbReference type="PROSITE-ProRule" id="PRU00782"/>
    </source>
</evidence>
<dbReference type="PRINTS" id="PR00193">
    <property type="entry name" value="MYOSINHEAVY"/>
</dbReference>